<protein>
    <recommendedName>
        <fullName evidence="12">Inward rectifier potassium channel C-terminal domain-containing protein</fullName>
    </recommendedName>
</protein>
<dbReference type="OrthoDB" id="273257at2759"/>
<evidence type="ECO:0000256" key="8">
    <source>
        <dbReference type="SAM" id="MobiDB-lite"/>
    </source>
</evidence>
<evidence type="ECO:0000256" key="5">
    <source>
        <dbReference type="ARBA" id="ARBA00023065"/>
    </source>
</evidence>
<sequence>MRRSATPCSMRAVVMEPKNSQSTTGEAAAVPDGFRRLSTRINWKALMRPLQKSWTRFSNSISRGTSATRSESQMDRLKTFDVIYSNPFVRKAPKINQFTSDPGFMVKTINKPRDAAPTRWLAESSWFFLLGLVVAISVAFSIVFGLVIMAFPDSFFGFDDLPDEDFIWAFAISLANFMGVDGPYGPQDPTGTIILSVQSLCSKLLIVVGTGLVLMKFQRPRPHICFSDKVCIYEHHKYRGQIWAKFRMAPSGKQILGNVLFSVTMGFEEETPTGEFDYQIREARLEFTPTVIWSPMNVRVHLNGKDQPFAGMSMDKVKEKLDSIGVFVSGFDEVNGRMVIAAEYFEMDRLMYDCQFDDYLYRDPNDPNQDNPTNFIANWARINTVIRAKRPLPPPSPPPPAPDDTNQDNNENEEAELPTKTSAGNIFAIQGGHCDLHRHKSPPGAQRQQPRSPPPATGTHRKLLGRLRGPQRSKTFHLGRNMCEAGALEAVVGEALGLG</sequence>
<name>A0A0G4F842_VITBC</name>
<evidence type="ECO:0000256" key="1">
    <source>
        <dbReference type="ARBA" id="ARBA00022448"/>
    </source>
</evidence>
<feature type="transmembrane region" description="Helical" evidence="9">
    <location>
        <begin position="193"/>
        <end position="214"/>
    </location>
</feature>
<dbReference type="EMBL" id="CDMY01000388">
    <property type="protein sequence ID" value="CEM08874.1"/>
    <property type="molecule type" value="Genomic_DNA"/>
</dbReference>
<keyword evidence="11" id="KW-1185">Reference proteome</keyword>
<evidence type="ECO:0000256" key="9">
    <source>
        <dbReference type="SAM" id="Phobius"/>
    </source>
</evidence>
<evidence type="ECO:0000256" key="3">
    <source>
        <dbReference type="ARBA" id="ARBA00022882"/>
    </source>
</evidence>
<evidence type="ECO:0008006" key="12">
    <source>
        <dbReference type="Google" id="ProtNLM"/>
    </source>
</evidence>
<dbReference type="GO" id="GO:0005886">
    <property type="term" value="C:plasma membrane"/>
    <property type="evidence" value="ECO:0007669"/>
    <property type="project" value="TreeGrafter"/>
</dbReference>
<comment type="subcellular location">
    <subcellularLocation>
        <location evidence="7">Membrane</location>
        <topology evidence="7">Multi-pass membrane protein</topology>
    </subcellularLocation>
</comment>
<dbReference type="OMA" id="IANWARI"/>
<feature type="compositionally biased region" description="Basic residues" evidence="8">
    <location>
        <begin position="459"/>
        <end position="474"/>
    </location>
</feature>
<evidence type="ECO:0000313" key="11">
    <source>
        <dbReference type="Proteomes" id="UP000041254"/>
    </source>
</evidence>
<dbReference type="GO" id="GO:1990573">
    <property type="term" value="P:potassium ion import across plasma membrane"/>
    <property type="evidence" value="ECO:0007669"/>
    <property type="project" value="TreeGrafter"/>
</dbReference>
<dbReference type="InterPro" id="IPR014756">
    <property type="entry name" value="Ig_E-set"/>
</dbReference>
<keyword evidence="4 7" id="KW-0630">Potassium</keyword>
<dbReference type="GO" id="GO:0034702">
    <property type="term" value="C:monoatomic ion channel complex"/>
    <property type="evidence" value="ECO:0007669"/>
    <property type="project" value="UniProtKB-KW"/>
</dbReference>
<comment type="similarity">
    <text evidence="7">Belongs to the inward rectifier-type potassium channel (TC 1.A.2.1) family.</text>
</comment>
<organism evidence="10 11">
    <name type="scientific">Vitrella brassicaformis (strain CCMP3155)</name>
    <dbReference type="NCBI Taxonomy" id="1169540"/>
    <lineage>
        <taxon>Eukaryota</taxon>
        <taxon>Sar</taxon>
        <taxon>Alveolata</taxon>
        <taxon>Colpodellida</taxon>
        <taxon>Vitrellaceae</taxon>
        <taxon>Vitrella</taxon>
    </lineage>
</organism>
<proteinExistence type="inferred from homology"/>
<dbReference type="InParanoid" id="A0A0G4F842"/>
<gene>
    <name evidence="10" type="ORF">Vbra_8897</name>
</gene>
<accession>A0A0G4F842</accession>
<dbReference type="GO" id="GO:0005242">
    <property type="term" value="F:inward rectifier potassium channel activity"/>
    <property type="evidence" value="ECO:0007669"/>
    <property type="project" value="InterPro"/>
</dbReference>
<dbReference type="InterPro" id="IPR013518">
    <property type="entry name" value="K_chnl_inward-rec_Kir_cyto"/>
</dbReference>
<keyword evidence="2 7" id="KW-0633">Potassium transport</keyword>
<dbReference type="VEuPathDB" id="CryptoDB:Vbra_8897"/>
<dbReference type="PANTHER" id="PTHR11767">
    <property type="entry name" value="INWARD RECTIFIER POTASSIUM CHANNEL"/>
    <property type="match status" value="1"/>
</dbReference>
<keyword evidence="1 7" id="KW-0813">Transport</keyword>
<reference evidence="10 11" key="1">
    <citation type="submission" date="2014-11" db="EMBL/GenBank/DDBJ databases">
        <authorList>
            <person name="Zhu J."/>
            <person name="Qi W."/>
            <person name="Song R."/>
        </authorList>
    </citation>
    <scope>NUCLEOTIDE SEQUENCE [LARGE SCALE GENOMIC DNA]</scope>
</reference>
<feature type="region of interest" description="Disordered" evidence="8">
    <location>
        <begin position="388"/>
        <end position="474"/>
    </location>
</feature>
<feature type="compositionally biased region" description="Pro residues" evidence="8">
    <location>
        <begin position="391"/>
        <end position="402"/>
    </location>
</feature>
<evidence type="ECO:0000313" key="10">
    <source>
        <dbReference type="EMBL" id="CEM08874.1"/>
    </source>
</evidence>
<evidence type="ECO:0000256" key="2">
    <source>
        <dbReference type="ARBA" id="ARBA00022538"/>
    </source>
</evidence>
<keyword evidence="9" id="KW-0472">Membrane</keyword>
<keyword evidence="5 7" id="KW-0406">Ion transport</keyword>
<keyword evidence="3 7" id="KW-0851">Voltage-gated channel</keyword>
<keyword evidence="6 7" id="KW-0407">Ion channel</keyword>
<evidence type="ECO:0000256" key="7">
    <source>
        <dbReference type="RuleBase" id="RU003822"/>
    </source>
</evidence>
<dbReference type="AlphaFoldDB" id="A0A0G4F842"/>
<dbReference type="GO" id="GO:0034765">
    <property type="term" value="P:regulation of monoatomic ion transmembrane transport"/>
    <property type="evidence" value="ECO:0007669"/>
    <property type="project" value="TreeGrafter"/>
</dbReference>
<dbReference type="Gene3D" id="2.60.40.1400">
    <property type="entry name" value="G protein-activated inward rectifier potassium channel 1"/>
    <property type="match status" value="1"/>
</dbReference>
<dbReference type="SUPFAM" id="SSF81296">
    <property type="entry name" value="E set domains"/>
    <property type="match status" value="1"/>
</dbReference>
<evidence type="ECO:0000256" key="6">
    <source>
        <dbReference type="ARBA" id="ARBA00023303"/>
    </source>
</evidence>
<evidence type="ECO:0000256" key="4">
    <source>
        <dbReference type="ARBA" id="ARBA00022958"/>
    </source>
</evidence>
<keyword evidence="9" id="KW-1133">Transmembrane helix</keyword>
<feature type="transmembrane region" description="Helical" evidence="9">
    <location>
        <begin position="126"/>
        <end position="151"/>
    </location>
</feature>
<keyword evidence="7 9" id="KW-0812">Transmembrane</keyword>
<dbReference type="Proteomes" id="UP000041254">
    <property type="component" value="Unassembled WGS sequence"/>
</dbReference>
<dbReference type="InterPro" id="IPR016449">
    <property type="entry name" value="K_chnl_inward-rec_Kir"/>
</dbReference>